<sequence length="300" mass="33703">MNRQLSEDNRARAASARILRNPTQAHHFEQLGLPVPAKYLVGRDLNTPPAIPLIPLPRLPVSDVASLVVHTKILVAADPIDPAKNVKPIKKIKATLACDSVGLVKPAATSFREFEMVSLTHIIETQFQNLATIQKMDTRARRLAAITEARSVLRLKHQIEESSPITFMGVKNTVWGFFVGKKREQNEEYVERLADLLVKKQGNDWETLVRKLERFEEFWGLYKRVFAEENEAGTLQEDEIYIIGTKGKKADFVRCVKQNGITGAVFPSGPLVSPSSSSLEESALEKMVLVEQRAWNDCEM</sequence>
<evidence type="ECO:0000313" key="2">
    <source>
        <dbReference type="Proteomes" id="UP000824998"/>
    </source>
</evidence>
<dbReference type="AlphaFoldDB" id="A0A9P7YQD6"/>
<organism evidence="1 2">
    <name type="scientific">Amylocarpus encephaloides</name>
    <dbReference type="NCBI Taxonomy" id="45428"/>
    <lineage>
        <taxon>Eukaryota</taxon>
        <taxon>Fungi</taxon>
        <taxon>Dikarya</taxon>
        <taxon>Ascomycota</taxon>
        <taxon>Pezizomycotina</taxon>
        <taxon>Leotiomycetes</taxon>
        <taxon>Helotiales</taxon>
        <taxon>Helotiales incertae sedis</taxon>
        <taxon>Amylocarpus</taxon>
    </lineage>
</organism>
<comment type="caution">
    <text evidence="1">The sequence shown here is derived from an EMBL/GenBank/DDBJ whole genome shotgun (WGS) entry which is preliminary data.</text>
</comment>
<evidence type="ECO:0000313" key="1">
    <source>
        <dbReference type="EMBL" id="KAG9237879.1"/>
    </source>
</evidence>
<proteinExistence type="predicted"/>
<reference evidence="1" key="1">
    <citation type="journal article" date="2021" name="IMA Fungus">
        <title>Genomic characterization of three marine fungi, including Emericellopsis atlantica sp. nov. with signatures of a generalist lifestyle and marine biomass degradation.</title>
        <authorList>
            <person name="Hagestad O.C."/>
            <person name="Hou L."/>
            <person name="Andersen J.H."/>
            <person name="Hansen E.H."/>
            <person name="Altermark B."/>
            <person name="Li C."/>
            <person name="Kuhnert E."/>
            <person name="Cox R.J."/>
            <person name="Crous P.W."/>
            <person name="Spatafora J.W."/>
            <person name="Lail K."/>
            <person name="Amirebrahimi M."/>
            <person name="Lipzen A."/>
            <person name="Pangilinan J."/>
            <person name="Andreopoulos W."/>
            <person name="Hayes R.D."/>
            <person name="Ng V."/>
            <person name="Grigoriev I.V."/>
            <person name="Jackson S.A."/>
            <person name="Sutton T.D.S."/>
            <person name="Dobson A.D.W."/>
            <person name="Rama T."/>
        </authorList>
    </citation>
    <scope>NUCLEOTIDE SEQUENCE</scope>
    <source>
        <strain evidence="1">TRa018bII</strain>
    </source>
</reference>
<dbReference type="EMBL" id="MU251379">
    <property type="protein sequence ID" value="KAG9237879.1"/>
    <property type="molecule type" value="Genomic_DNA"/>
</dbReference>
<protein>
    <submittedName>
        <fullName evidence="1">Uncharacterized protein</fullName>
    </submittedName>
</protein>
<gene>
    <name evidence="1" type="ORF">BJ875DRAFT_492974</name>
</gene>
<keyword evidence="2" id="KW-1185">Reference proteome</keyword>
<name>A0A9P7YQD6_9HELO</name>
<dbReference type="Proteomes" id="UP000824998">
    <property type="component" value="Unassembled WGS sequence"/>
</dbReference>
<accession>A0A9P7YQD6</accession>